<gene>
    <name evidence="2" type="ORF">SAMN02746066_02066</name>
</gene>
<keyword evidence="1" id="KW-0812">Transmembrane</keyword>
<name>A0A1M7J0A5_9FIRM</name>
<dbReference type="EMBL" id="FRCP01000010">
    <property type="protein sequence ID" value="SHM46510.1"/>
    <property type="molecule type" value="Genomic_DNA"/>
</dbReference>
<keyword evidence="3" id="KW-1185">Reference proteome</keyword>
<dbReference type="InterPro" id="IPR030949">
    <property type="entry name" value="ECF_S_folate_fam"/>
</dbReference>
<protein>
    <submittedName>
        <fullName evidence="2">ECF transporter S component, folate family</fullName>
    </submittedName>
</protein>
<evidence type="ECO:0000313" key="3">
    <source>
        <dbReference type="Proteomes" id="UP000184038"/>
    </source>
</evidence>
<keyword evidence="1" id="KW-1133">Transmembrane helix</keyword>
<proteinExistence type="predicted"/>
<dbReference type="RefSeq" id="WP_084139189.1">
    <property type="nucleotide sequence ID" value="NZ_FRCP01000010.1"/>
</dbReference>
<dbReference type="NCBIfam" id="TIGR04518">
    <property type="entry name" value="ECF_S_folT_fam"/>
    <property type="match status" value="1"/>
</dbReference>
<accession>A0A1M7J0A5</accession>
<feature type="transmembrane region" description="Helical" evidence="1">
    <location>
        <begin position="117"/>
        <end position="139"/>
    </location>
</feature>
<feature type="transmembrane region" description="Helical" evidence="1">
    <location>
        <begin position="52"/>
        <end position="79"/>
    </location>
</feature>
<dbReference type="Pfam" id="PF07155">
    <property type="entry name" value="ECF-ribofla_trS"/>
    <property type="match status" value="1"/>
</dbReference>
<dbReference type="AlphaFoldDB" id="A0A1M7J0A5"/>
<organism evidence="2 3">
    <name type="scientific">Anaerosporobacter mobilis DSM 15930</name>
    <dbReference type="NCBI Taxonomy" id="1120996"/>
    <lineage>
        <taxon>Bacteria</taxon>
        <taxon>Bacillati</taxon>
        <taxon>Bacillota</taxon>
        <taxon>Clostridia</taxon>
        <taxon>Lachnospirales</taxon>
        <taxon>Lachnospiraceae</taxon>
        <taxon>Anaerosporobacter</taxon>
    </lineage>
</organism>
<sequence>MLFISKEALNLKKQIANMSKLRNLVFCALMVAMYIVVSFFDIPITQSIEIRLGFIIIAAAGMLGGPIMGLSVGALGDVVKMLITGGKGSSFFFGFTITYAIMGFLFGIVFYKCKVTIPRAIAASICEFAISIFLNTFNLSILYGSPYNALFLSRLPKSSVMLVINVFLLFITMRALQIAFRHNHIAVES</sequence>
<reference evidence="2 3" key="1">
    <citation type="submission" date="2016-11" db="EMBL/GenBank/DDBJ databases">
        <authorList>
            <person name="Jaros S."/>
            <person name="Januszkiewicz K."/>
            <person name="Wedrychowicz H."/>
        </authorList>
    </citation>
    <scope>NUCLEOTIDE SEQUENCE [LARGE SCALE GENOMIC DNA]</scope>
    <source>
        <strain evidence="2 3">DSM 15930</strain>
    </source>
</reference>
<evidence type="ECO:0000256" key="1">
    <source>
        <dbReference type="SAM" id="Phobius"/>
    </source>
</evidence>
<dbReference type="Proteomes" id="UP000184038">
    <property type="component" value="Unassembled WGS sequence"/>
</dbReference>
<feature type="transmembrane region" description="Helical" evidence="1">
    <location>
        <begin position="91"/>
        <end position="111"/>
    </location>
</feature>
<dbReference type="Gene3D" id="1.10.1760.20">
    <property type="match status" value="1"/>
</dbReference>
<dbReference type="OrthoDB" id="4624at2"/>
<dbReference type="STRING" id="1120996.SAMN02746066_02066"/>
<evidence type="ECO:0000313" key="2">
    <source>
        <dbReference type="EMBL" id="SHM46510.1"/>
    </source>
</evidence>
<feature type="transmembrane region" description="Helical" evidence="1">
    <location>
        <begin position="21"/>
        <end position="40"/>
    </location>
</feature>
<feature type="transmembrane region" description="Helical" evidence="1">
    <location>
        <begin position="160"/>
        <end position="180"/>
    </location>
</feature>
<dbReference type="GO" id="GO:0016020">
    <property type="term" value="C:membrane"/>
    <property type="evidence" value="ECO:0007669"/>
    <property type="project" value="InterPro"/>
</dbReference>
<keyword evidence="1" id="KW-0472">Membrane</keyword>
<dbReference type="InterPro" id="IPR009825">
    <property type="entry name" value="ECF_substrate-spec-like"/>
</dbReference>